<evidence type="ECO:0000259" key="1">
    <source>
        <dbReference type="Pfam" id="PF04149"/>
    </source>
</evidence>
<dbReference type="EMBL" id="JACHJU010000001">
    <property type="protein sequence ID" value="MBB4940097.1"/>
    <property type="molecule type" value="Genomic_DNA"/>
</dbReference>
<keyword evidence="3" id="KW-1185">Reference proteome</keyword>
<sequence length="80" mass="8495">MSFHRKGHRMVTPADLSSVVWCKGSRSGGNGDRVEVATLAHGHVGVRDRKDGAGPVLGFAPGEWHAFLGGVRNGEFDAQP</sequence>
<comment type="caution">
    <text evidence="2">The sequence shown here is derived from an EMBL/GenBank/DDBJ whole genome shotgun (WGS) entry which is preliminary data.</text>
</comment>
<dbReference type="InterPro" id="IPR007278">
    <property type="entry name" value="DUF397"/>
</dbReference>
<evidence type="ECO:0000313" key="2">
    <source>
        <dbReference type="EMBL" id="MBB4940097.1"/>
    </source>
</evidence>
<name>A0A7W7RXX3_9ACTN</name>
<protein>
    <recommendedName>
        <fullName evidence="1">DUF397 domain-containing protein</fullName>
    </recommendedName>
</protein>
<dbReference type="RefSeq" id="WP_312882562.1">
    <property type="nucleotide sequence ID" value="NZ_BAABEK010000041.1"/>
</dbReference>
<feature type="domain" description="DUF397" evidence="1">
    <location>
        <begin position="20"/>
        <end position="72"/>
    </location>
</feature>
<reference evidence="2 3" key="1">
    <citation type="submission" date="2020-08" db="EMBL/GenBank/DDBJ databases">
        <title>Sequencing the genomes of 1000 actinobacteria strains.</title>
        <authorList>
            <person name="Klenk H.-P."/>
        </authorList>
    </citation>
    <scope>NUCLEOTIDE SEQUENCE [LARGE SCALE GENOMIC DNA]</scope>
    <source>
        <strain evidence="2 3">DSM 43023</strain>
    </source>
</reference>
<accession>A0A7W7RXX3</accession>
<proteinExistence type="predicted"/>
<evidence type="ECO:0000313" key="3">
    <source>
        <dbReference type="Proteomes" id="UP000534286"/>
    </source>
</evidence>
<gene>
    <name evidence="2" type="ORF">FHR32_004402</name>
</gene>
<organism evidence="2 3">
    <name type="scientific">Streptosporangium album</name>
    <dbReference type="NCBI Taxonomy" id="47479"/>
    <lineage>
        <taxon>Bacteria</taxon>
        <taxon>Bacillati</taxon>
        <taxon>Actinomycetota</taxon>
        <taxon>Actinomycetes</taxon>
        <taxon>Streptosporangiales</taxon>
        <taxon>Streptosporangiaceae</taxon>
        <taxon>Streptosporangium</taxon>
    </lineage>
</organism>
<dbReference type="Pfam" id="PF04149">
    <property type="entry name" value="DUF397"/>
    <property type="match status" value="1"/>
</dbReference>
<dbReference type="AlphaFoldDB" id="A0A7W7RXX3"/>
<dbReference type="Proteomes" id="UP000534286">
    <property type="component" value="Unassembled WGS sequence"/>
</dbReference>